<comment type="pathway">
    <text evidence="10">Cell wall biogenesis; peptidoglycan biosynthesis.</text>
</comment>
<evidence type="ECO:0000256" key="10">
    <source>
        <dbReference type="HAMAP-Rule" id="MF_00033"/>
    </source>
</evidence>
<accession>A0AAP9DTN2</accession>
<evidence type="ECO:0000256" key="8">
    <source>
        <dbReference type="ARBA" id="ARBA00023306"/>
    </source>
</evidence>
<dbReference type="EMBL" id="JAMDMM010000014">
    <property type="protein sequence ID" value="MCY9606834.1"/>
    <property type="molecule type" value="Genomic_DNA"/>
</dbReference>
<evidence type="ECO:0000256" key="5">
    <source>
        <dbReference type="ARBA" id="ARBA00022960"/>
    </source>
</evidence>
<feature type="binding site" evidence="10">
    <location>
        <begin position="12"/>
        <end position="14"/>
    </location>
    <ligand>
        <name>UDP-N-acetyl-alpha-D-glucosamine</name>
        <dbReference type="ChEBI" id="CHEBI:57705"/>
    </ligand>
</feature>
<evidence type="ECO:0000313" key="16">
    <source>
        <dbReference type="Proteomes" id="UP000315377"/>
    </source>
</evidence>
<keyword evidence="7 10" id="KW-0472">Membrane</keyword>
<keyword evidence="8 10" id="KW-0131">Cell cycle</keyword>
<keyword evidence="9 10" id="KW-0961">Cell wall biogenesis/degradation</keyword>
<reference evidence="15 16" key="1">
    <citation type="submission" date="2019-07" db="EMBL/GenBank/DDBJ databases">
        <title>Paenibacillus thiaminolyticus NRRL B-4156.</title>
        <authorList>
            <person name="Hehnly C."/>
            <person name="Zhang L."/>
        </authorList>
    </citation>
    <scope>NUCLEOTIDE SEQUENCE [LARGE SCALE GENOMIC DNA]</scope>
    <source>
        <strain evidence="15 16">NRRL B-4156</strain>
    </source>
</reference>
<organism evidence="15 16">
    <name type="scientific">Paenibacillus thiaminolyticus</name>
    <name type="common">Bacillus thiaminolyticus</name>
    <dbReference type="NCBI Taxonomy" id="49283"/>
    <lineage>
        <taxon>Bacteria</taxon>
        <taxon>Bacillati</taxon>
        <taxon>Bacillota</taxon>
        <taxon>Bacilli</taxon>
        <taxon>Bacillales</taxon>
        <taxon>Paenibacillaceae</taxon>
        <taxon>Paenibacillus</taxon>
    </lineage>
</organism>
<feature type="binding site" evidence="10">
    <location>
        <position position="198"/>
    </location>
    <ligand>
        <name>UDP-N-acetyl-alpha-D-glucosamine</name>
        <dbReference type="ChEBI" id="CHEBI:57705"/>
    </ligand>
</feature>
<comment type="caution">
    <text evidence="10">Lacks conserved residue(s) required for the propagation of feature annotation.</text>
</comment>
<feature type="domain" description="Glycosyl transferase family 28 C-terminal" evidence="13">
    <location>
        <begin position="192"/>
        <end position="345"/>
    </location>
</feature>
<keyword evidence="17" id="KW-1185">Reference proteome</keyword>
<evidence type="ECO:0000259" key="13">
    <source>
        <dbReference type="Pfam" id="PF04101"/>
    </source>
</evidence>
<evidence type="ECO:0000313" key="17">
    <source>
        <dbReference type="Proteomes" id="UP001209276"/>
    </source>
</evidence>
<evidence type="ECO:0000256" key="6">
    <source>
        <dbReference type="ARBA" id="ARBA00022984"/>
    </source>
</evidence>
<dbReference type="GO" id="GO:0071555">
    <property type="term" value="P:cell wall organization"/>
    <property type="evidence" value="ECO:0007669"/>
    <property type="project" value="UniProtKB-KW"/>
</dbReference>
<evidence type="ECO:0000313" key="15">
    <source>
        <dbReference type="EMBL" id="QDM42421.1"/>
    </source>
</evidence>
<dbReference type="GO" id="GO:0008360">
    <property type="term" value="P:regulation of cell shape"/>
    <property type="evidence" value="ECO:0007669"/>
    <property type="project" value="UniProtKB-KW"/>
</dbReference>
<comment type="function">
    <text evidence="10">Cell wall formation. Catalyzes the transfer of a GlcNAc subunit on undecaprenyl-pyrophosphoryl-MurNAc-pentapeptide (lipid intermediate I) to form undecaprenyl-pyrophosphoryl-MurNAc-(pentapeptide)GlcNAc (lipid intermediate II).</text>
</comment>
<keyword evidence="4 10" id="KW-0808">Transferase</keyword>
<dbReference type="Gene3D" id="3.40.50.2000">
    <property type="entry name" value="Glycogen Phosphorylase B"/>
    <property type="match status" value="2"/>
</dbReference>
<keyword evidence="6 10" id="KW-0573">Peptidoglycan synthesis</keyword>
<dbReference type="GeneID" id="76994767"/>
<evidence type="ECO:0000256" key="11">
    <source>
        <dbReference type="SAM" id="Phobius"/>
    </source>
</evidence>
<proteinExistence type="inferred from homology"/>
<dbReference type="Pfam" id="PF03033">
    <property type="entry name" value="Glyco_transf_28"/>
    <property type="match status" value="1"/>
</dbReference>
<evidence type="ECO:0000256" key="2">
    <source>
        <dbReference type="ARBA" id="ARBA00022618"/>
    </source>
</evidence>
<dbReference type="Pfam" id="PF04101">
    <property type="entry name" value="Glyco_tran_28_C"/>
    <property type="match status" value="1"/>
</dbReference>
<protein>
    <recommendedName>
        <fullName evidence="10">UDP-N-acetylglucosamine--N-acetylmuramyl-(pentapeptide) pyrophosphoryl-undecaprenol N-acetylglucosamine transferase</fullName>
        <ecNumber evidence="10">2.4.1.227</ecNumber>
    </recommendedName>
    <alternativeName>
        <fullName evidence="10">Undecaprenyl-PP-MurNAc-pentapeptide-UDPGlcNAc GlcNAc transferase</fullName>
    </alternativeName>
</protein>
<dbReference type="PANTHER" id="PTHR21015:SF27">
    <property type="entry name" value="UDP-N-ACETYLGLUCOSAMINE--N-ACETYLMURAMYL-(PENTAPEPTIDE) PYROPHOSPHORYL-UNDECAPRENOL N-ACETYLGLUCOSAMINE TRANSFERASE"/>
    <property type="match status" value="1"/>
</dbReference>
<feature type="binding site" evidence="10">
    <location>
        <position position="168"/>
    </location>
    <ligand>
        <name>UDP-N-acetyl-alpha-D-glucosamine</name>
        <dbReference type="ChEBI" id="CHEBI:57705"/>
    </ligand>
</feature>
<evidence type="ECO:0000256" key="4">
    <source>
        <dbReference type="ARBA" id="ARBA00022679"/>
    </source>
</evidence>
<comment type="catalytic activity">
    <reaction evidence="10">
        <text>di-trans,octa-cis-undecaprenyl diphospho-N-acetyl-alpha-D-muramoyl-L-alanyl-D-glutamyl-meso-2,6-diaminopimeloyl-D-alanyl-D-alanine + UDP-N-acetyl-alpha-D-glucosamine = di-trans,octa-cis-undecaprenyl diphospho-[N-acetyl-alpha-D-glucosaminyl-(1-&gt;4)]-N-acetyl-alpha-D-muramoyl-L-alanyl-D-glutamyl-meso-2,6-diaminopimeloyl-D-alanyl-D-alanine + UDP + H(+)</text>
        <dbReference type="Rhea" id="RHEA:31227"/>
        <dbReference type="ChEBI" id="CHEBI:15378"/>
        <dbReference type="ChEBI" id="CHEBI:57705"/>
        <dbReference type="ChEBI" id="CHEBI:58223"/>
        <dbReference type="ChEBI" id="CHEBI:61387"/>
        <dbReference type="ChEBI" id="CHEBI:61388"/>
        <dbReference type="EC" id="2.4.1.227"/>
    </reaction>
</comment>
<dbReference type="GO" id="GO:0005886">
    <property type="term" value="C:plasma membrane"/>
    <property type="evidence" value="ECO:0007669"/>
    <property type="project" value="UniProtKB-SubCell"/>
</dbReference>
<dbReference type="GO" id="GO:0051301">
    <property type="term" value="P:cell division"/>
    <property type="evidence" value="ECO:0007669"/>
    <property type="project" value="UniProtKB-KW"/>
</dbReference>
<name>A0AAP9DTN2_PANTH</name>
<dbReference type="GO" id="GO:0009252">
    <property type="term" value="P:peptidoglycan biosynthetic process"/>
    <property type="evidence" value="ECO:0007669"/>
    <property type="project" value="UniProtKB-UniRule"/>
</dbReference>
<dbReference type="Proteomes" id="UP001209276">
    <property type="component" value="Unassembled WGS sequence"/>
</dbReference>
<keyword evidence="1 10" id="KW-1003">Cell membrane</keyword>
<evidence type="ECO:0000256" key="1">
    <source>
        <dbReference type="ARBA" id="ARBA00022475"/>
    </source>
</evidence>
<sequence>MKRRIVLTGGGSAGHVTANLVLISRLLEEDWDITYIGSKHGIERELVAGLKGVQYNPISTGKLRRYWAWANVTDLFKLMIGIIQAFLLIFRVKPGVVFSLGGFVAVPVVVGAALNRVPVIILEPDLHPGLANRISRKFARAMCTTFRETVDNDGNADEKLVYAGPIVREELKLGSRVRGMRLCSFFEDKPILLVMGGSQGAERINRAVREALRELLKSYQVVHICGTGKTNAAYRRYEGYKQLEYAREELPDLMAMSDLVVSRAGSNAIHELVLLRKPMLLIPHSIGGARTGQTLNAEHFKDAGYAEVLYETALTKEALLQAIDMTYRNQKSYVDRMKASKTDGAVDKVMALIEMAVKGKEGQGVEDFS</sequence>
<dbReference type="AlphaFoldDB" id="A0AAP9DTN2"/>
<dbReference type="NCBIfam" id="NF009102">
    <property type="entry name" value="PRK12446.1"/>
    <property type="match status" value="1"/>
</dbReference>
<dbReference type="InterPro" id="IPR004276">
    <property type="entry name" value="GlycoTrans_28_N"/>
</dbReference>
<dbReference type="GO" id="GO:0050511">
    <property type="term" value="F:undecaprenyldiphospho-muramoylpentapeptide beta-N-acetylglucosaminyltransferase activity"/>
    <property type="evidence" value="ECO:0007669"/>
    <property type="project" value="UniProtKB-UniRule"/>
</dbReference>
<feature type="binding site" evidence="10">
    <location>
        <position position="293"/>
    </location>
    <ligand>
        <name>UDP-N-acetyl-alpha-D-glucosamine</name>
        <dbReference type="ChEBI" id="CHEBI:57705"/>
    </ligand>
</feature>
<evidence type="ECO:0000259" key="12">
    <source>
        <dbReference type="Pfam" id="PF03033"/>
    </source>
</evidence>
<feature type="transmembrane region" description="Helical" evidence="11">
    <location>
        <begin position="66"/>
        <end position="90"/>
    </location>
</feature>
<keyword evidence="3 10" id="KW-0328">Glycosyltransferase</keyword>
<dbReference type="HAMAP" id="MF_00033">
    <property type="entry name" value="MurG"/>
    <property type="match status" value="1"/>
</dbReference>
<gene>
    <name evidence="10" type="primary">murG</name>
    <name evidence="15" type="ORF">FLT43_02055</name>
    <name evidence="14" type="ORF">M5W83_06650</name>
</gene>
<comment type="subcellular location">
    <subcellularLocation>
        <location evidence="10">Cell membrane</location>
        <topology evidence="10">Peripheral membrane protein</topology>
        <orientation evidence="10">Cytoplasmic side</orientation>
    </subcellularLocation>
</comment>
<dbReference type="Proteomes" id="UP000315377">
    <property type="component" value="Chromosome"/>
</dbReference>
<evidence type="ECO:0000256" key="3">
    <source>
        <dbReference type="ARBA" id="ARBA00022676"/>
    </source>
</evidence>
<dbReference type="InterPro" id="IPR007235">
    <property type="entry name" value="Glyco_trans_28_C"/>
</dbReference>
<dbReference type="InterPro" id="IPR006009">
    <property type="entry name" value="GlcNAc_MurG"/>
</dbReference>
<reference evidence="14 17" key="2">
    <citation type="submission" date="2022-05" db="EMBL/GenBank/DDBJ databases">
        <title>Genome Sequencing of Bee-Associated Microbes.</title>
        <authorList>
            <person name="Dunlap C."/>
        </authorList>
    </citation>
    <scope>NUCLEOTIDE SEQUENCE [LARGE SCALE GENOMIC DNA]</scope>
    <source>
        <strain evidence="14 17">NRRL B-14613</strain>
    </source>
</reference>
<keyword evidence="5 10" id="KW-0133">Cell shape</keyword>
<dbReference type="SUPFAM" id="SSF53756">
    <property type="entry name" value="UDP-Glycosyltransferase/glycogen phosphorylase"/>
    <property type="match status" value="1"/>
</dbReference>
<feature type="domain" description="Glycosyltransferase family 28 N-terminal" evidence="12">
    <location>
        <begin position="5"/>
        <end position="142"/>
    </location>
</feature>
<dbReference type="RefSeq" id="WP_087443569.1">
    <property type="nucleotide sequence ID" value="NZ_CABMNB010000036.1"/>
</dbReference>
<dbReference type="CDD" id="cd03785">
    <property type="entry name" value="GT28_MurG"/>
    <property type="match status" value="1"/>
</dbReference>
<comment type="similarity">
    <text evidence="10">Belongs to the glycosyltransferase 28 family. MurG subfamily.</text>
</comment>
<dbReference type="EC" id="2.4.1.227" evidence="10"/>
<keyword evidence="11" id="KW-0812">Transmembrane</keyword>
<feature type="transmembrane region" description="Helical" evidence="11">
    <location>
        <begin position="96"/>
        <end position="114"/>
    </location>
</feature>
<dbReference type="GO" id="GO:0005975">
    <property type="term" value="P:carbohydrate metabolic process"/>
    <property type="evidence" value="ECO:0007669"/>
    <property type="project" value="InterPro"/>
</dbReference>
<evidence type="ECO:0000256" key="7">
    <source>
        <dbReference type="ARBA" id="ARBA00023136"/>
    </source>
</evidence>
<keyword evidence="11" id="KW-1133">Transmembrane helix</keyword>
<dbReference type="EMBL" id="CP041405">
    <property type="protein sequence ID" value="QDM42421.1"/>
    <property type="molecule type" value="Genomic_DNA"/>
</dbReference>
<keyword evidence="2 10" id="KW-0132">Cell division</keyword>
<evidence type="ECO:0000313" key="14">
    <source>
        <dbReference type="EMBL" id="MCY9606834.1"/>
    </source>
</evidence>
<dbReference type="PANTHER" id="PTHR21015">
    <property type="entry name" value="UDP-N-ACETYLGLUCOSAMINE--N-ACETYLMURAMYL-(PENTAPEPTIDE) PYROPHOSPHORYL-UNDECAPRENOL N-ACETYLGLUCOSAMINE TRANSFERASE 1"/>
    <property type="match status" value="1"/>
</dbReference>
<evidence type="ECO:0000256" key="9">
    <source>
        <dbReference type="ARBA" id="ARBA00023316"/>
    </source>
</evidence>